<gene>
    <name evidence="1" type="ORF">WJX81_005526</name>
</gene>
<dbReference type="AlphaFoldDB" id="A0AAW1QVY8"/>
<name>A0AAW1QVY8_9CHLO</name>
<accession>A0AAW1QVY8</accession>
<protein>
    <submittedName>
        <fullName evidence="1">Uncharacterized protein</fullName>
    </submittedName>
</protein>
<dbReference type="PANTHER" id="PTHR31694:SF26">
    <property type="entry name" value="OS05G0151100 PROTEIN"/>
    <property type="match status" value="1"/>
</dbReference>
<comment type="caution">
    <text evidence="1">The sequence shown here is derived from an EMBL/GenBank/DDBJ whole genome shotgun (WGS) entry which is preliminary data.</text>
</comment>
<reference evidence="1 2" key="1">
    <citation type="journal article" date="2024" name="Nat. Commun.">
        <title>Phylogenomics reveals the evolutionary origins of lichenization in chlorophyte algae.</title>
        <authorList>
            <person name="Puginier C."/>
            <person name="Libourel C."/>
            <person name="Otte J."/>
            <person name="Skaloud P."/>
            <person name="Haon M."/>
            <person name="Grisel S."/>
            <person name="Petersen M."/>
            <person name="Berrin J.G."/>
            <person name="Delaux P.M."/>
            <person name="Dal Grande F."/>
            <person name="Keller J."/>
        </authorList>
    </citation>
    <scope>NUCLEOTIDE SEQUENCE [LARGE SCALE GENOMIC DNA]</scope>
    <source>
        <strain evidence="1 2">SAG 245.80</strain>
    </source>
</reference>
<evidence type="ECO:0000313" key="2">
    <source>
        <dbReference type="Proteomes" id="UP001445335"/>
    </source>
</evidence>
<dbReference type="InterPro" id="IPR052965">
    <property type="entry name" value="Pigment-catalase-like"/>
</dbReference>
<dbReference type="Proteomes" id="UP001445335">
    <property type="component" value="Unassembled WGS sequence"/>
</dbReference>
<proteinExistence type="predicted"/>
<dbReference type="PANTHER" id="PTHR31694">
    <property type="entry name" value="DESICCATION-LIKE PROTEIN"/>
    <property type="match status" value="1"/>
</dbReference>
<organism evidence="1 2">
    <name type="scientific">Elliptochloris bilobata</name>
    <dbReference type="NCBI Taxonomy" id="381761"/>
    <lineage>
        <taxon>Eukaryota</taxon>
        <taxon>Viridiplantae</taxon>
        <taxon>Chlorophyta</taxon>
        <taxon>core chlorophytes</taxon>
        <taxon>Trebouxiophyceae</taxon>
        <taxon>Trebouxiophyceae incertae sedis</taxon>
        <taxon>Elliptochloris clade</taxon>
        <taxon>Elliptochloris</taxon>
    </lineage>
</organism>
<keyword evidence="2" id="KW-1185">Reference proteome</keyword>
<evidence type="ECO:0000313" key="1">
    <source>
        <dbReference type="EMBL" id="KAK9825652.1"/>
    </source>
</evidence>
<dbReference type="EMBL" id="JALJOU010000072">
    <property type="protein sequence ID" value="KAK9825652.1"/>
    <property type="molecule type" value="Genomic_DNA"/>
</dbReference>
<sequence length="97" mass="10506">MANGIAGLATSATAHAAVERFLLYQLRNSIIQPFGETAEQVFARVSALRDSLDGPQLDDQGLVNADSRNIAVPDGFVNMIPTNIRGLTFSRTPQMHH</sequence>